<evidence type="ECO:0000313" key="3">
    <source>
        <dbReference type="Proteomes" id="UP001175261"/>
    </source>
</evidence>
<evidence type="ECO:0000256" key="1">
    <source>
        <dbReference type="SAM" id="Phobius"/>
    </source>
</evidence>
<evidence type="ECO:0000313" key="2">
    <source>
        <dbReference type="EMBL" id="KAK0383541.1"/>
    </source>
</evidence>
<proteinExistence type="predicted"/>
<feature type="transmembrane region" description="Helical" evidence="1">
    <location>
        <begin position="95"/>
        <end position="116"/>
    </location>
</feature>
<comment type="caution">
    <text evidence="2">The sequence shown here is derived from an EMBL/GenBank/DDBJ whole genome shotgun (WGS) entry which is preliminary data.</text>
</comment>
<reference evidence="2" key="1">
    <citation type="submission" date="2022-10" db="EMBL/GenBank/DDBJ databases">
        <title>Determination and structural analysis of whole genome sequence of Sarocladium strictum F4-1.</title>
        <authorList>
            <person name="Hu L."/>
            <person name="Jiang Y."/>
        </authorList>
    </citation>
    <scope>NUCLEOTIDE SEQUENCE</scope>
    <source>
        <strain evidence="2">F4-1</strain>
    </source>
</reference>
<protein>
    <submittedName>
        <fullName evidence="2">Uncharacterized protein</fullName>
    </submittedName>
</protein>
<gene>
    <name evidence="2" type="ORF">NLU13_9452</name>
</gene>
<keyword evidence="1" id="KW-1133">Transmembrane helix</keyword>
<dbReference type="EMBL" id="JAPDFR010000009">
    <property type="protein sequence ID" value="KAK0383541.1"/>
    <property type="molecule type" value="Genomic_DNA"/>
</dbReference>
<keyword evidence="1" id="KW-0812">Transmembrane</keyword>
<accession>A0AA39GAH8</accession>
<sequence length="172" mass="18654">MASGAFSNPKTLLYVAPVVSTTCTLLYARDQDFFLSLFSEKSVPAEHQGHIQAILPSHFARFFHRGIYGVVGFIGATTWLSGGSAYSLGRGHAAFGWYMGAATLAVGHLAYVPWIAPRVKKIVETTDGEGEGAVVDVLREWLGLNYLRMWTTDLGAWVCCLVAVGKTLTPRA</sequence>
<feature type="transmembrane region" description="Helical" evidence="1">
    <location>
        <begin position="67"/>
        <end position="89"/>
    </location>
</feature>
<dbReference type="Proteomes" id="UP001175261">
    <property type="component" value="Unassembled WGS sequence"/>
</dbReference>
<keyword evidence="1" id="KW-0472">Membrane</keyword>
<name>A0AA39GAH8_SARSR</name>
<organism evidence="2 3">
    <name type="scientific">Sarocladium strictum</name>
    <name type="common">Black bundle disease fungus</name>
    <name type="synonym">Acremonium strictum</name>
    <dbReference type="NCBI Taxonomy" id="5046"/>
    <lineage>
        <taxon>Eukaryota</taxon>
        <taxon>Fungi</taxon>
        <taxon>Dikarya</taxon>
        <taxon>Ascomycota</taxon>
        <taxon>Pezizomycotina</taxon>
        <taxon>Sordariomycetes</taxon>
        <taxon>Hypocreomycetidae</taxon>
        <taxon>Hypocreales</taxon>
        <taxon>Sarocladiaceae</taxon>
        <taxon>Sarocladium</taxon>
    </lineage>
</organism>
<keyword evidence="3" id="KW-1185">Reference proteome</keyword>
<dbReference type="AlphaFoldDB" id="A0AA39GAH8"/>